<gene>
    <name evidence="3" type="ORF">SAMN05445756_2124</name>
</gene>
<dbReference type="EMBL" id="FYEZ01000003">
    <property type="protein sequence ID" value="SNC73749.1"/>
    <property type="molecule type" value="Genomic_DNA"/>
</dbReference>
<sequence length="163" mass="16909">MTNISRRAVAKGAAWSAPSVLVAAQAPSLAASPGSPEPSPDKPIVAAGPGGGSCKLPGESRGQKAYRVEIDMTNISGSVGTVEIMEVTARGGAIAWAPDEAPIFTIEPGGDRVAFYIRSADSANVAMTVTYLVVVDGREYVAESPVELAEFPPCEKSVYSPWE</sequence>
<evidence type="ECO:0000313" key="4">
    <source>
        <dbReference type="Proteomes" id="UP000198122"/>
    </source>
</evidence>
<feature type="chain" id="PRO_5039266945" description="Secreted protein" evidence="2">
    <location>
        <begin position="31"/>
        <end position="163"/>
    </location>
</feature>
<evidence type="ECO:0000256" key="1">
    <source>
        <dbReference type="SAM" id="MobiDB-lite"/>
    </source>
</evidence>
<dbReference type="PROSITE" id="PS51318">
    <property type="entry name" value="TAT"/>
    <property type="match status" value="1"/>
</dbReference>
<evidence type="ECO:0000256" key="2">
    <source>
        <dbReference type="SAM" id="SignalP"/>
    </source>
</evidence>
<reference evidence="3 4" key="1">
    <citation type="submission" date="2017-06" db="EMBL/GenBank/DDBJ databases">
        <authorList>
            <person name="Kim H.J."/>
            <person name="Triplett B.A."/>
        </authorList>
    </citation>
    <scope>NUCLEOTIDE SEQUENCE [LARGE SCALE GENOMIC DNA]</scope>
    <source>
        <strain evidence="3 4">DSM 22179</strain>
    </source>
</reference>
<name>A0A212U699_9MICO</name>
<keyword evidence="2" id="KW-0732">Signal</keyword>
<dbReference type="Proteomes" id="UP000198122">
    <property type="component" value="Unassembled WGS sequence"/>
</dbReference>
<organism evidence="3 4">
    <name type="scientific">Kytococcus aerolatus</name>
    <dbReference type="NCBI Taxonomy" id="592308"/>
    <lineage>
        <taxon>Bacteria</taxon>
        <taxon>Bacillati</taxon>
        <taxon>Actinomycetota</taxon>
        <taxon>Actinomycetes</taxon>
        <taxon>Micrococcales</taxon>
        <taxon>Kytococcaceae</taxon>
        <taxon>Kytococcus</taxon>
    </lineage>
</organism>
<dbReference type="RefSeq" id="WP_088819107.1">
    <property type="nucleotide sequence ID" value="NZ_FYEZ01000003.1"/>
</dbReference>
<dbReference type="OrthoDB" id="5155581at2"/>
<protein>
    <recommendedName>
        <fullName evidence="5">Secreted protein</fullName>
    </recommendedName>
</protein>
<keyword evidence="4" id="KW-1185">Reference proteome</keyword>
<dbReference type="AlphaFoldDB" id="A0A212U699"/>
<dbReference type="InterPro" id="IPR006311">
    <property type="entry name" value="TAT_signal"/>
</dbReference>
<evidence type="ECO:0000313" key="3">
    <source>
        <dbReference type="EMBL" id="SNC73749.1"/>
    </source>
</evidence>
<evidence type="ECO:0008006" key="5">
    <source>
        <dbReference type="Google" id="ProtNLM"/>
    </source>
</evidence>
<accession>A0A212U699</accession>
<feature type="signal peptide" evidence="2">
    <location>
        <begin position="1"/>
        <end position="30"/>
    </location>
</feature>
<feature type="region of interest" description="Disordered" evidence="1">
    <location>
        <begin position="26"/>
        <end position="59"/>
    </location>
</feature>
<proteinExistence type="predicted"/>